<dbReference type="SUPFAM" id="SSF53474">
    <property type="entry name" value="alpha/beta-Hydrolases"/>
    <property type="match status" value="1"/>
</dbReference>
<dbReference type="EMBL" id="CP060637">
    <property type="protein sequence ID" value="QNM16139.1"/>
    <property type="molecule type" value="Genomic_DNA"/>
</dbReference>
<gene>
    <name evidence="6" type="ORF">H9Q81_04830</name>
</gene>
<dbReference type="InterPro" id="IPR000952">
    <property type="entry name" value="AB_hydrolase_4_CS"/>
</dbReference>
<dbReference type="InterPro" id="IPR050960">
    <property type="entry name" value="AB_hydrolase_4_sf"/>
</dbReference>
<dbReference type="InterPro" id="IPR000073">
    <property type="entry name" value="AB_hydrolase_1"/>
</dbReference>
<dbReference type="InterPro" id="IPR012020">
    <property type="entry name" value="ABHD4"/>
</dbReference>
<dbReference type="Pfam" id="PF00561">
    <property type="entry name" value="Abhydrolase_1"/>
    <property type="match status" value="1"/>
</dbReference>
<dbReference type="Gene3D" id="3.40.50.1820">
    <property type="entry name" value="alpha/beta hydrolase"/>
    <property type="match status" value="1"/>
</dbReference>
<feature type="active site" description="Charge relay system" evidence="4">
    <location>
        <position position="256"/>
    </location>
</feature>
<dbReference type="GO" id="GO:0047372">
    <property type="term" value="F:monoacylglycerol lipase activity"/>
    <property type="evidence" value="ECO:0007669"/>
    <property type="project" value="TreeGrafter"/>
</dbReference>
<feature type="domain" description="AB hydrolase-1" evidence="5">
    <location>
        <begin position="54"/>
        <end position="287"/>
    </location>
</feature>
<feature type="active site" description="Charge relay system" evidence="4">
    <location>
        <position position="130"/>
    </location>
</feature>
<name>A0A7G9GZA7_9FUSO</name>
<dbReference type="RefSeq" id="WP_101473879.1">
    <property type="nucleotide sequence ID" value="NZ_CP060637.1"/>
</dbReference>
<sequence length="311" mass="35650">MDYKPSLLFRSGHLSTCFPTIFRKVEIKYERERIDTPDGDFLDIDWVKNNNQSVLVLCHGLEGSSNSNYIKGIAKYFSARNWDILVMNYRGCSGEMNKKIKFYNMGQIEDLALVLDKTKGYKKVVLAGFSLGGGLVLNYLGKTKEYTENLKCAIAVSAPCDAYGSSKKFDEKGNLIYRKYFLNKLKSKMEAKLKIYPDNEKLKEGLKANSIEEFDNLFTSAVYGYKDAVDYYNHVSANKVLKYIKIPTLILMAKDDPIMSDSCYPVEESKENKNITLQITKYGGHVGYVQLGKESYWLEERMYEYIKDGKI</sequence>
<dbReference type="InterPro" id="IPR029058">
    <property type="entry name" value="AB_hydrolase_fold"/>
</dbReference>
<dbReference type="KEGG" id="fho:H9Q81_04830"/>
<dbReference type="AlphaFoldDB" id="A0A7G9GZA7"/>
<evidence type="ECO:0000256" key="4">
    <source>
        <dbReference type="PIRSR" id="PIRSR005211-1"/>
    </source>
</evidence>
<dbReference type="PANTHER" id="PTHR10794:SF94">
    <property type="entry name" value="ESTERASE YHET-RELATED"/>
    <property type="match status" value="1"/>
</dbReference>
<evidence type="ECO:0000256" key="2">
    <source>
        <dbReference type="ARBA" id="ARBA00022487"/>
    </source>
</evidence>
<protein>
    <submittedName>
        <fullName evidence="6">Alpha/beta fold hydrolase</fullName>
    </submittedName>
</protein>
<evidence type="ECO:0000256" key="1">
    <source>
        <dbReference type="ARBA" id="ARBA00010884"/>
    </source>
</evidence>
<dbReference type="Proteomes" id="UP000515913">
    <property type="component" value="Chromosome"/>
</dbReference>
<accession>A0A7G9GZA7</accession>
<keyword evidence="7" id="KW-1185">Reference proteome</keyword>
<keyword evidence="2" id="KW-0719">Serine esterase</keyword>
<dbReference type="PROSITE" id="PS01133">
    <property type="entry name" value="UPF0017"/>
    <property type="match status" value="1"/>
</dbReference>
<dbReference type="PIRSF" id="PIRSF005211">
    <property type="entry name" value="Ab_hydro_YheT"/>
    <property type="match status" value="1"/>
</dbReference>
<evidence type="ECO:0000256" key="3">
    <source>
        <dbReference type="ARBA" id="ARBA00022801"/>
    </source>
</evidence>
<evidence type="ECO:0000259" key="5">
    <source>
        <dbReference type="Pfam" id="PF00561"/>
    </source>
</evidence>
<feature type="active site" description="Charge relay system" evidence="4">
    <location>
        <position position="285"/>
    </location>
</feature>
<evidence type="ECO:0000313" key="6">
    <source>
        <dbReference type="EMBL" id="QNM16139.1"/>
    </source>
</evidence>
<organism evidence="6 7">
    <name type="scientific">Fusobacterium hominis</name>
    <dbReference type="NCBI Taxonomy" id="2764326"/>
    <lineage>
        <taxon>Bacteria</taxon>
        <taxon>Fusobacteriati</taxon>
        <taxon>Fusobacteriota</taxon>
        <taxon>Fusobacteriia</taxon>
        <taxon>Fusobacteriales</taxon>
        <taxon>Fusobacteriaceae</taxon>
        <taxon>Fusobacterium</taxon>
    </lineage>
</organism>
<dbReference type="PANTHER" id="PTHR10794">
    <property type="entry name" value="ABHYDROLASE DOMAIN-CONTAINING PROTEIN"/>
    <property type="match status" value="1"/>
</dbReference>
<evidence type="ECO:0000313" key="7">
    <source>
        <dbReference type="Proteomes" id="UP000515913"/>
    </source>
</evidence>
<dbReference type="GO" id="GO:0034338">
    <property type="term" value="F:short-chain carboxylesterase activity"/>
    <property type="evidence" value="ECO:0007669"/>
    <property type="project" value="TreeGrafter"/>
</dbReference>
<keyword evidence="3 6" id="KW-0378">Hydrolase</keyword>
<proteinExistence type="inferred from homology"/>
<reference evidence="6 7" key="1">
    <citation type="submission" date="2020-08" db="EMBL/GenBank/DDBJ databases">
        <authorList>
            <person name="Liu C."/>
            <person name="Sun Q."/>
        </authorList>
    </citation>
    <scope>NUCLEOTIDE SEQUENCE [LARGE SCALE GENOMIC DNA]</scope>
    <source>
        <strain evidence="6 7">NSJ-57</strain>
    </source>
</reference>
<comment type="similarity">
    <text evidence="1">Belongs to the AB hydrolase superfamily. AB hydrolase 4 family.</text>
</comment>